<evidence type="ECO:0000256" key="10">
    <source>
        <dbReference type="ARBA" id="ARBA00035585"/>
    </source>
</evidence>
<evidence type="ECO:0000256" key="4">
    <source>
        <dbReference type="ARBA" id="ARBA00022692"/>
    </source>
</evidence>
<evidence type="ECO:0000256" key="9">
    <source>
        <dbReference type="ARBA" id="ARBA00035120"/>
    </source>
</evidence>
<dbReference type="Pfam" id="PF02537">
    <property type="entry name" value="CRCB"/>
    <property type="match status" value="1"/>
</dbReference>
<evidence type="ECO:0000256" key="6">
    <source>
        <dbReference type="ARBA" id="ARBA00023065"/>
    </source>
</evidence>
<evidence type="ECO:0000256" key="8">
    <source>
        <dbReference type="ARBA" id="ARBA00023303"/>
    </source>
</evidence>
<dbReference type="PANTHER" id="PTHR28259">
    <property type="entry name" value="FLUORIDE EXPORT PROTEIN 1-RELATED"/>
    <property type="match status" value="1"/>
</dbReference>
<evidence type="ECO:0000256" key="7">
    <source>
        <dbReference type="ARBA" id="ARBA00023136"/>
    </source>
</evidence>
<dbReference type="GO" id="GO:0062054">
    <property type="term" value="F:fluoride channel activity"/>
    <property type="evidence" value="ECO:0007669"/>
    <property type="project" value="UniProtKB-UniRule"/>
</dbReference>
<organism evidence="12 13">
    <name type="scientific">Desulfoferula mesophila</name>
    <dbReference type="NCBI Taxonomy" id="3058419"/>
    <lineage>
        <taxon>Bacteria</taxon>
        <taxon>Pseudomonadati</taxon>
        <taxon>Thermodesulfobacteriota</taxon>
        <taxon>Desulfarculia</taxon>
        <taxon>Desulfarculales</taxon>
        <taxon>Desulfarculaceae</taxon>
        <taxon>Desulfoferula</taxon>
    </lineage>
</organism>
<dbReference type="GO" id="GO:0005886">
    <property type="term" value="C:plasma membrane"/>
    <property type="evidence" value="ECO:0007669"/>
    <property type="project" value="UniProtKB-SubCell"/>
</dbReference>
<dbReference type="HAMAP" id="MF_00454">
    <property type="entry name" value="FluC"/>
    <property type="match status" value="1"/>
</dbReference>
<evidence type="ECO:0000256" key="1">
    <source>
        <dbReference type="ARBA" id="ARBA00004651"/>
    </source>
</evidence>
<evidence type="ECO:0000256" key="2">
    <source>
        <dbReference type="ARBA" id="ARBA00022475"/>
    </source>
</evidence>
<feature type="transmembrane region" description="Helical" evidence="11">
    <location>
        <begin position="67"/>
        <end position="85"/>
    </location>
</feature>
<keyword evidence="5 11" id="KW-1133">Transmembrane helix</keyword>
<dbReference type="InterPro" id="IPR003691">
    <property type="entry name" value="FluC"/>
</dbReference>
<evidence type="ECO:0000256" key="11">
    <source>
        <dbReference type="HAMAP-Rule" id="MF_00454"/>
    </source>
</evidence>
<name>A0AAU9ELV0_9BACT</name>
<feature type="binding site" evidence="11">
    <location>
        <position position="75"/>
    </location>
    <ligand>
        <name>Na(+)</name>
        <dbReference type="ChEBI" id="CHEBI:29101"/>
        <note>structural</note>
    </ligand>
</feature>
<dbReference type="RefSeq" id="WP_338600037.1">
    <property type="nucleotide sequence ID" value="NZ_AP028679.1"/>
</dbReference>
<gene>
    <name evidence="11 12" type="primary">crcB</name>
    <name evidence="11" type="synonym">fluC</name>
    <name evidence="12" type="ORF">FAK_25950</name>
</gene>
<comment type="catalytic activity">
    <reaction evidence="10">
        <text>fluoride(in) = fluoride(out)</text>
        <dbReference type="Rhea" id="RHEA:76159"/>
        <dbReference type="ChEBI" id="CHEBI:17051"/>
    </reaction>
    <physiologicalReaction direction="left-to-right" evidence="10">
        <dbReference type="Rhea" id="RHEA:76160"/>
    </physiologicalReaction>
</comment>
<protein>
    <recommendedName>
        <fullName evidence="11">Fluoride-specific ion channel FluC</fullName>
    </recommendedName>
</protein>
<sequence>MSKILLIALAGSLGTLARYGLGGLVHRLVPWPFPWGTLAVNLLGSFLFGLVFALAQERTMISAETRIIVLTGFMGAFTTFSTFMFETGELLRDSQWALAAGNLLLQNVVGLAAVFAGWALARAL</sequence>
<feature type="transmembrane region" description="Helical" evidence="11">
    <location>
        <begin position="97"/>
        <end position="121"/>
    </location>
</feature>
<feature type="binding site" evidence="11">
    <location>
        <position position="78"/>
    </location>
    <ligand>
        <name>Na(+)</name>
        <dbReference type="ChEBI" id="CHEBI:29101"/>
        <note>structural</note>
    </ligand>
</feature>
<dbReference type="NCBIfam" id="TIGR00494">
    <property type="entry name" value="crcB"/>
    <property type="match status" value="1"/>
</dbReference>
<keyword evidence="13" id="KW-1185">Reference proteome</keyword>
<dbReference type="KEGG" id="dmp:FAK_25950"/>
<comment type="similarity">
    <text evidence="9 11">Belongs to the fluoride channel Fluc/FEX (TC 1.A.43) family.</text>
</comment>
<keyword evidence="11" id="KW-0915">Sodium</keyword>
<keyword evidence="3" id="KW-0997">Cell inner membrane</keyword>
<dbReference type="Proteomes" id="UP001366166">
    <property type="component" value="Chromosome"/>
</dbReference>
<comment type="activity regulation">
    <text evidence="11">Na(+) is not transported, but it plays an essential structural role and its presence is essential for fluoride channel function.</text>
</comment>
<dbReference type="EMBL" id="AP028679">
    <property type="protein sequence ID" value="BEQ15529.1"/>
    <property type="molecule type" value="Genomic_DNA"/>
</dbReference>
<evidence type="ECO:0000256" key="5">
    <source>
        <dbReference type="ARBA" id="ARBA00022989"/>
    </source>
</evidence>
<keyword evidence="7 11" id="KW-0472">Membrane</keyword>
<comment type="subcellular location">
    <subcellularLocation>
        <location evidence="1 11">Cell membrane</location>
        <topology evidence="1 11">Multi-pass membrane protein</topology>
    </subcellularLocation>
</comment>
<evidence type="ECO:0000313" key="12">
    <source>
        <dbReference type="EMBL" id="BEQ15529.1"/>
    </source>
</evidence>
<dbReference type="GO" id="GO:0046872">
    <property type="term" value="F:metal ion binding"/>
    <property type="evidence" value="ECO:0007669"/>
    <property type="project" value="UniProtKB-KW"/>
</dbReference>
<feature type="transmembrane region" description="Helical" evidence="11">
    <location>
        <begin position="33"/>
        <end position="55"/>
    </location>
</feature>
<accession>A0AAU9ELV0</accession>
<proteinExistence type="inferred from homology"/>
<keyword evidence="6 11" id="KW-0406">Ion transport</keyword>
<comment type="function">
    <text evidence="11">Fluoride-specific ion channel. Important for reducing fluoride concentration in the cell, thus reducing its toxicity.</text>
</comment>
<keyword evidence="8 11" id="KW-0407">Ion channel</keyword>
<dbReference type="AlphaFoldDB" id="A0AAU9ELV0"/>
<evidence type="ECO:0000256" key="3">
    <source>
        <dbReference type="ARBA" id="ARBA00022519"/>
    </source>
</evidence>
<dbReference type="GO" id="GO:0140114">
    <property type="term" value="P:cellular detoxification of fluoride"/>
    <property type="evidence" value="ECO:0007669"/>
    <property type="project" value="UniProtKB-UniRule"/>
</dbReference>
<reference evidence="13" key="1">
    <citation type="journal article" date="2023" name="Arch. Microbiol.">
        <title>Desulfoferula mesophilus gen. nov. sp. nov., a mesophilic sulfate-reducing bacterium isolated from a brackish lake sediment.</title>
        <authorList>
            <person name="Watanabe T."/>
            <person name="Yabe T."/>
            <person name="Tsuji J.M."/>
            <person name="Fukui M."/>
        </authorList>
    </citation>
    <scope>NUCLEOTIDE SEQUENCE [LARGE SCALE GENOMIC DNA]</scope>
    <source>
        <strain evidence="13">12FAK</strain>
    </source>
</reference>
<keyword evidence="4 11" id="KW-0812">Transmembrane</keyword>
<keyword evidence="2 11" id="KW-1003">Cell membrane</keyword>
<keyword evidence="11" id="KW-0479">Metal-binding</keyword>
<evidence type="ECO:0000313" key="13">
    <source>
        <dbReference type="Proteomes" id="UP001366166"/>
    </source>
</evidence>
<dbReference type="PANTHER" id="PTHR28259:SF1">
    <property type="entry name" value="FLUORIDE EXPORT PROTEIN 1-RELATED"/>
    <property type="match status" value="1"/>
</dbReference>
<keyword evidence="11" id="KW-0813">Transport</keyword>